<feature type="signal peptide" evidence="2">
    <location>
        <begin position="1"/>
        <end position="20"/>
    </location>
</feature>
<dbReference type="EMBL" id="BAABGY010000016">
    <property type="protein sequence ID" value="GAA4342056.1"/>
    <property type="molecule type" value="Genomic_DNA"/>
</dbReference>
<feature type="chain" id="PRO_5045235464" description="DUF1963 domain-containing protein" evidence="2">
    <location>
        <begin position="21"/>
        <end position="780"/>
    </location>
</feature>
<evidence type="ECO:0000313" key="4">
    <source>
        <dbReference type="Proteomes" id="UP001501725"/>
    </source>
</evidence>
<reference evidence="4" key="1">
    <citation type="journal article" date="2019" name="Int. J. Syst. Evol. Microbiol.">
        <title>The Global Catalogue of Microorganisms (GCM) 10K type strain sequencing project: providing services to taxonomists for standard genome sequencing and annotation.</title>
        <authorList>
            <consortium name="The Broad Institute Genomics Platform"/>
            <consortium name="The Broad Institute Genome Sequencing Center for Infectious Disease"/>
            <person name="Wu L."/>
            <person name="Ma J."/>
        </authorList>
    </citation>
    <scope>NUCLEOTIDE SEQUENCE [LARGE SCALE GENOMIC DNA]</scope>
    <source>
        <strain evidence="4">JCM 17919</strain>
    </source>
</reference>
<protein>
    <recommendedName>
        <fullName evidence="5">DUF1963 domain-containing protein</fullName>
    </recommendedName>
</protein>
<evidence type="ECO:0008006" key="5">
    <source>
        <dbReference type="Google" id="ProtNLM"/>
    </source>
</evidence>
<feature type="compositionally biased region" description="Basic and acidic residues" evidence="1">
    <location>
        <begin position="29"/>
        <end position="41"/>
    </location>
</feature>
<comment type="caution">
    <text evidence="3">The sequence shown here is derived from an EMBL/GenBank/DDBJ whole genome shotgun (WGS) entry which is preliminary data.</text>
</comment>
<accession>A0ABP8HP97</accession>
<dbReference type="Proteomes" id="UP001501725">
    <property type="component" value="Unassembled WGS sequence"/>
</dbReference>
<evidence type="ECO:0000256" key="2">
    <source>
        <dbReference type="SAM" id="SignalP"/>
    </source>
</evidence>
<keyword evidence="4" id="KW-1185">Reference proteome</keyword>
<evidence type="ECO:0000313" key="3">
    <source>
        <dbReference type="EMBL" id="GAA4342056.1"/>
    </source>
</evidence>
<sequence>MRLCAPLLLCLVGICNSALAQPATGKTYAETKREQDAKKYQSDYIDGTRYNRNSSSRSSSSSGSGDAAQQLADQWRRNSGRRTEAEQRAWEAGATAREEYRKRMEAEERERKLASMKVDPAAAERARQEAARLEAQEAARKPLVEKKVAEYVGLGFHGQEARRFAEAVTNYPDGRNSKYLEADRVAARKAEAARKKYNAVKNTATYEELASLIPAMHAASTTSMQAWQDLARRFPEKKSETERWEFWAMAALFDRHPSEHPDVAGLQQKATGRFFELFAREPAAAIESVGAFTVDYYHPLYMGAIYNKMETEEGRRWAEVLLLGTTNNSPYNRRNEWRKVMFESGWSVDYWKKKTNADWEALADMANLPQIAVFERLAGVPRNRLALGAGQKGLPRTNNQFQDAYGFLWKEIADLAAAGEPSCMNAYGFLLASDGKSSGKERKRGFTYLQQAVDSGVLWAPLNLLFLAEMEKEGAPHPDSAYADVRRRLERASAHYQYLVAAELKARLEDKSIDKKHVYLAKTLALWAADGGHTAGQALNLRPDWVDLAMTPGIVEEKDWGRKYEGLVVPGQRTLFTSWPAAVTALPNFKSLTYEYLDSKTDISFPHKEAFVVYPRTLQIGARWGDLQLPDPKVGAYTFKMNFSMVQNPSPDGFFGLSWHGPTNDVPIVFFMINPARREYYFGAGGNGRLYEPYHKPKQYMGNGYSTAINPVNSVFYSSNEIGFERNGNQVKLLINGTVVEVIDISKYAPVFEKMSHVGYGYKEGKFGAWIRDFFVSVKE</sequence>
<evidence type="ECO:0000256" key="1">
    <source>
        <dbReference type="SAM" id="MobiDB-lite"/>
    </source>
</evidence>
<organism evidence="3 4">
    <name type="scientific">Flaviaesturariibacter amylovorans</name>
    <dbReference type="NCBI Taxonomy" id="1084520"/>
    <lineage>
        <taxon>Bacteria</taxon>
        <taxon>Pseudomonadati</taxon>
        <taxon>Bacteroidota</taxon>
        <taxon>Chitinophagia</taxon>
        <taxon>Chitinophagales</taxon>
        <taxon>Chitinophagaceae</taxon>
        <taxon>Flaviaestuariibacter</taxon>
    </lineage>
</organism>
<name>A0ABP8HP97_9BACT</name>
<dbReference type="RefSeq" id="WP_345257809.1">
    <property type="nucleotide sequence ID" value="NZ_BAABGY010000016.1"/>
</dbReference>
<feature type="region of interest" description="Disordered" evidence="1">
    <location>
        <begin position="25"/>
        <end position="96"/>
    </location>
</feature>
<feature type="compositionally biased region" description="Low complexity" evidence="1">
    <location>
        <begin position="51"/>
        <end position="65"/>
    </location>
</feature>
<proteinExistence type="predicted"/>
<keyword evidence="2" id="KW-0732">Signal</keyword>
<gene>
    <name evidence="3" type="ORF">GCM10023184_41090</name>
</gene>